<sequence>MVQRISRSSGRILLGLCSRPIATRAPLIGRESVRQYAVASTANAAAAVAPVQYSPATKPPSARPAETRKSQMIRTYTSLLRTTPLILFFQHSNLTAVEWAAVRRELQKAVSAVPSTIAGPDGQPIDISDSVKLQVLRTNMFDVALKLVEFYNPEAAAAMGTTARTARGHPQGRGDS</sequence>
<reference evidence="1" key="1">
    <citation type="submission" date="2022-07" db="EMBL/GenBank/DDBJ databases">
        <title>Genome Sequence of Lecanicillium saksenae.</title>
        <authorList>
            <person name="Buettner E."/>
        </authorList>
    </citation>
    <scope>NUCLEOTIDE SEQUENCE</scope>
    <source>
        <strain evidence="1">VT-O1</strain>
    </source>
</reference>
<comment type="caution">
    <text evidence="1">The sequence shown here is derived from an EMBL/GenBank/DDBJ whole genome shotgun (WGS) entry which is preliminary data.</text>
</comment>
<gene>
    <name evidence="1" type="ORF">NLG97_g10228</name>
</gene>
<evidence type="ECO:0000313" key="1">
    <source>
        <dbReference type="EMBL" id="KAJ3473591.1"/>
    </source>
</evidence>
<evidence type="ECO:0000313" key="2">
    <source>
        <dbReference type="Proteomes" id="UP001148737"/>
    </source>
</evidence>
<keyword evidence="2" id="KW-1185">Reference proteome</keyword>
<protein>
    <submittedName>
        <fullName evidence="1">Uncharacterized protein</fullName>
    </submittedName>
</protein>
<dbReference type="EMBL" id="JANAKD010002445">
    <property type="protein sequence ID" value="KAJ3473591.1"/>
    <property type="molecule type" value="Genomic_DNA"/>
</dbReference>
<name>A0ACC1QE08_9HYPO</name>
<dbReference type="Proteomes" id="UP001148737">
    <property type="component" value="Unassembled WGS sequence"/>
</dbReference>
<proteinExistence type="predicted"/>
<organism evidence="1 2">
    <name type="scientific">Lecanicillium saksenae</name>
    <dbReference type="NCBI Taxonomy" id="468837"/>
    <lineage>
        <taxon>Eukaryota</taxon>
        <taxon>Fungi</taxon>
        <taxon>Dikarya</taxon>
        <taxon>Ascomycota</taxon>
        <taxon>Pezizomycotina</taxon>
        <taxon>Sordariomycetes</taxon>
        <taxon>Hypocreomycetidae</taxon>
        <taxon>Hypocreales</taxon>
        <taxon>Cordycipitaceae</taxon>
        <taxon>Lecanicillium</taxon>
    </lineage>
</organism>
<accession>A0ACC1QE08</accession>